<dbReference type="GO" id="GO:0009847">
    <property type="term" value="P:spore germination"/>
    <property type="evidence" value="ECO:0007669"/>
    <property type="project" value="UniProtKB-UniRule"/>
</dbReference>
<dbReference type="AlphaFoldDB" id="A0A1N6SK44"/>
<dbReference type="PANTHER" id="PTHR22550">
    <property type="entry name" value="SPORE GERMINATION PROTEIN"/>
    <property type="match status" value="1"/>
</dbReference>
<dbReference type="EMBL" id="FTLX01000002">
    <property type="protein sequence ID" value="SIQ41387.1"/>
    <property type="molecule type" value="Genomic_DNA"/>
</dbReference>
<feature type="transmembrane region" description="Helical" evidence="5">
    <location>
        <begin position="364"/>
        <end position="390"/>
    </location>
</feature>
<dbReference type="PIRSF" id="PIRSF005690">
    <property type="entry name" value="GerBA"/>
    <property type="match status" value="1"/>
</dbReference>
<evidence type="ECO:0000256" key="5">
    <source>
        <dbReference type="SAM" id="Phobius"/>
    </source>
</evidence>
<dbReference type="STRING" id="1017273.SAMN05443094_102452"/>
<keyword evidence="3 4" id="KW-0472">Membrane</keyword>
<dbReference type="EMBL" id="MWSK01000002">
    <property type="protein sequence ID" value="OXS79349.1"/>
    <property type="molecule type" value="Genomic_DNA"/>
</dbReference>
<reference evidence="9" key="2">
    <citation type="submission" date="2017-03" db="EMBL/GenBank/DDBJ databases">
        <title>Bacillus sp. V-88(T) DSM27956, whole genome shotgun sequencing project.</title>
        <authorList>
            <person name="Dastager S.G."/>
            <person name="Neurgaonkar P.S."/>
            <person name="Dharne M.S."/>
        </authorList>
    </citation>
    <scope>NUCLEOTIDE SEQUENCE [LARGE SCALE GENOMIC DNA]</scope>
    <source>
        <strain evidence="9">DSM 25145</strain>
    </source>
</reference>
<keyword evidence="5" id="KW-1133">Transmembrane helix</keyword>
<organism evidence="7 8">
    <name type="scientific">Domibacillus enclensis</name>
    <dbReference type="NCBI Taxonomy" id="1017273"/>
    <lineage>
        <taxon>Bacteria</taxon>
        <taxon>Bacillati</taxon>
        <taxon>Bacillota</taxon>
        <taxon>Bacilli</taxon>
        <taxon>Bacillales</taxon>
        <taxon>Bacillaceae</taxon>
        <taxon>Domibacillus</taxon>
    </lineage>
</organism>
<dbReference type="OrthoDB" id="9772630at2"/>
<evidence type="ECO:0000313" key="7">
    <source>
        <dbReference type="EMBL" id="SIQ41387.1"/>
    </source>
</evidence>
<comment type="similarity">
    <text evidence="2 4">Belongs to the GerABKA family.</text>
</comment>
<feature type="transmembrane region" description="Helical" evidence="5">
    <location>
        <begin position="283"/>
        <end position="305"/>
    </location>
</feature>
<dbReference type="Pfam" id="PF03323">
    <property type="entry name" value="GerA"/>
    <property type="match status" value="1"/>
</dbReference>
<feature type="transmembrane region" description="Helical" evidence="5">
    <location>
        <begin position="410"/>
        <end position="431"/>
    </location>
</feature>
<dbReference type="PANTHER" id="PTHR22550:SF5">
    <property type="entry name" value="LEUCINE ZIPPER PROTEIN 4"/>
    <property type="match status" value="1"/>
</dbReference>
<keyword evidence="9" id="KW-1185">Reference proteome</keyword>
<dbReference type="Proteomes" id="UP000215545">
    <property type="component" value="Unassembled WGS sequence"/>
</dbReference>
<dbReference type="InterPro" id="IPR050768">
    <property type="entry name" value="UPF0353/GerABKA_families"/>
</dbReference>
<comment type="subcellular location">
    <subcellularLocation>
        <location evidence="4">Cell membrane</location>
    </subcellularLocation>
    <subcellularLocation>
        <location evidence="1">Membrane</location>
        <topology evidence="1">Multi-pass membrane protein</topology>
    </subcellularLocation>
</comment>
<accession>A0A1N6SK44</accession>
<evidence type="ECO:0000256" key="4">
    <source>
        <dbReference type="PIRNR" id="PIRNR005690"/>
    </source>
</evidence>
<gene>
    <name evidence="6" type="ORF">B1B05_06135</name>
    <name evidence="7" type="ORF">SAMN05443094_102452</name>
</gene>
<evidence type="ECO:0000256" key="3">
    <source>
        <dbReference type="ARBA" id="ARBA00023136"/>
    </source>
</evidence>
<keyword evidence="5" id="KW-0812">Transmembrane</keyword>
<dbReference type="RefSeq" id="WP_045850812.1">
    <property type="nucleotide sequence ID" value="NZ_FTLX01000002.1"/>
</dbReference>
<proteinExistence type="inferred from homology"/>
<evidence type="ECO:0000313" key="8">
    <source>
        <dbReference type="Proteomes" id="UP000186385"/>
    </source>
</evidence>
<evidence type="ECO:0000256" key="2">
    <source>
        <dbReference type="ARBA" id="ARBA00005278"/>
    </source>
</evidence>
<protein>
    <submittedName>
        <fullName evidence="6 7">Spore germination protein</fullName>
    </submittedName>
</protein>
<evidence type="ECO:0000313" key="9">
    <source>
        <dbReference type="Proteomes" id="UP000215545"/>
    </source>
</evidence>
<evidence type="ECO:0000256" key="1">
    <source>
        <dbReference type="ARBA" id="ARBA00004141"/>
    </source>
</evidence>
<dbReference type="Proteomes" id="UP000186385">
    <property type="component" value="Unassembled WGS sequence"/>
</dbReference>
<name>A0A1N6SK44_9BACI</name>
<dbReference type="InterPro" id="IPR004995">
    <property type="entry name" value="Spore_Ger"/>
</dbReference>
<evidence type="ECO:0000313" key="6">
    <source>
        <dbReference type="EMBL" id="OXS79349.1"/>
    </source>
</evidence>
<sequence length="491" mass="54745">MSWRKREAPGPFSEHPAENADQFTHLFSQSSDLKNRPFTFGKTSGVLVYIETLVDATRVEEHILRPLSVHSYKEPSDALTVLEFTEAQNHDKAAQALLQGKVLVFFEGDRTCRVCGSEKVALRAITEPMNEKVVRGAHDGFVENLSTNIYLLRRRVETKELVIEYTIEGKKSNTKMAIAYQKDIADPELVKEMKRRISCIDLDMAFSPGYVEEMVEDSSLSPFPQLLNTERPDRAVANLLEGRILLFGDGSPTCLILPVTFFSFYQSPDDYNSRSIAGSFYRLLRLFAFMIAVALPALYIAVVSFHLEVVPGGLVLQMKGSIEELPYPPLLEALFMELTIELIREAGIRLPTPIGQTIGIVGGLVIGDAVVSAGLVSNITIIVVALTAVASFVVPSSEMNTSLRLLRFPLMVATSIFGFYGLVFGFMILFIHLCKLESLGKPYFSPAAPLRVADLKDTLIRRSVWRQNTRPVDVSAQENVKENDSREWADK</sequence>
<dbReference type="GO" id="GO:0005886">
    <property type="term" value="C:plasma membrane"/>
    <property type="evidence" value="ECO:0007669"/>
    <property type="project" value="UniProtKB-SubCell"/>
</dbReference>
<reference evidence="6" key="3">
    <citation type="submission" date="2017-03" db="EMBL/GenBank/DDBJ databases">
        <authorList>
            <person name="Dastager S.G."/>
            <person name="Neurgaonkar P.S."/>
            <person name="Dharne M.S."/>
        </authorList>
    </citation>
    <scope>NUCLEOTIDE SEQUENCE</scope>
    <source>
        <strain evidence="6">DSM 25145</strain>
    </source>
</reference>
<reference evidence="7 8" key="1">
    <citation type="submission" date="2017-01" db="EMBL/GenBank/DDBJ databases">
        <authorList>
            <person name="Mah S.A."/>
            <person name="Swanson W.J."/>
            <person name="Moy G.W."/>
            <person name="Vacquier V.D."/>
        </authorList>
    </citation>
    <scope>NUCLEOTIDE SEQUENCE [LARGE SCALE GENOMIC DNA]</scope>
    <source>
        <strain evidence="7 8">NIO-1016</strain>
    </source>
</reference>